<comment type="caution">
    <text evidence="2">The sequence shown here is derived from an EMBL/GenBank/DDBJ whole genome shotgun (WGS) entry which is preliminary data.</text>
</comment>
<keyword evidence="1" id="KW-1133">Transmembrane helix</keyword>
<organism evidence="2 3">
    <name type="scientific">Candidatus Polarisedimenticola svalbardensis</name>
    <dbReference type="NCBI Taxonomy" id="2886004"/>
    <lineage>
        <taxon>Bacteria</taxon>
        <taxon>Pseudomonadati</taxon>
        <taxon>Acidobacteriota</taxon>
        <taxon>Candidatus Polarisedimenticolia</taxon>
        <taxon>Candidatus Polarisedimenticolales</taxon>
        <taxon>Candidatus Polarisedimenticolaceae</taxon>
        <taxon>Candidatus Polarisedimenticola</taxon>
    </lineage>
</organism>
<feature type="transmembrane region" description="Helical" evidence="1">
    <location>
        <begin position="59"/>
        <end position="80"/>
    </location>
</feature>
<evidence type="ECO:0000313" key="3">
    <source>
        <dbReference type="Proteomes" id="UP000648239"/>
    </source>
</evidence>
<dbReference type="Proteomes" id="UP000648239">
    <property type="component" value="Unassembled WGS sequence"/>
</dbReference>
<keyword evidence="1" id="KW-0812">Transmembrane</keyword>
<dbReference type="InterPro" id="IPR012340">
    <property type="entry name" value="NA-bd_OB-fold"/>
</dbReference>
<evidence type="ECO:0008006" key="4">
    <source>
        <dbReference type="Google" id="ProtNLM"/>
    </source>
</evidence>
<name>A0A8J6XY63_9BACT</name>
<proteinExistence type="predicted"/>
<dbReference type="Gene3D" id="2.40.50.140">
    <property type="entry name" value="Nucleic acid-binding proteins"/>
    <property type="match status" value="1"/>
</dbReference>
<feature type="transmembrane region" description="Helical" evidence="1">
    <location>
        <begin position="20"/>
        <end position="38"/>
    </location>
</feature>
<evidence type="ECO:0000256" key="1">
    <source>
        <dbReference type="SAM" id="Phobius"/>
    </source>
</evidence>
<accession>A0A8J6XY63</accession>
<feature type="transmembrane region" description="Helical" evidence="1">
    <location>
        <begin position="92"/>
        <end position="115"/>
    </location>
</feature>
<dbReference type="EMBL" id="JACXWD010000050">
    <property type="protein sequence ID" value="MBD3868946.1"/>
    <property type="molecule type" value="Genomic_DNA"/>
</dbReference>
<protein>
    <recommendedName>
        <fullName evidence="4">NfeD-like C-terminal domain-containing protein</fullName>
    </recommendedName>
</protein>
<sequence>MMDVLFSVEELMTFGVDAVVYSALALLGTLLFVLRLGFAFFGGVDSDFDMDVDAGSDATFGFVSVLSILAFFMGAGWMGLTCRVSWEVGHLASGLAATGFGTLMMLLASGLMWGVKKMGREVHYDVATAIGHTAQVYLTIPAKGKGRGQIRVKVSGRAMVIAASSTAKEIKAFTAVKVVGAEDDDSLIVEPKH</sequence>
<dbReference type="AlphaFoldDB" id="A0A8J6XY63"/>
<evidence type="ECO:0000313" key="2">
    <source>
        <dbReference type="EMBL" id="MBD3868946.1"/>
    </source>
</evidence>
<reference evidence="2 3" key="1">
    <citation type="submission" date="2020-08" db="EMBL/GenBank/DDBJ databases">
        <title>Acidobacteriota in marine sediments use diverse sulfur dissimilation pathways.</title>
        <authorList>
            <person name="Wasmund K."/>
        </authorList>
    </citation>
    <scope>NUCLEOTIDE SEQUENCE [LARGE SCALE GENOMIC DNA]</scope>
    <source>
        <strain evidence="2">MAG AM4</strain>
    </source>
</reference>
<gene>
    <name evidence="2" type="ORF">IFK94_12530</name>
</gene>
<keyword evidence="1" id="KW-0472">Membrane</keyword>